<dbReference type="Pfam" id="PF06985">
    <property type="entry name" value="HET"/>
    <property type="match status" value="1"/>
</dbReference>
<sequence>MLPELYRDLPLDPARKEIRVLTLASGDGDTPLECTLKTISLGDKSIRFSALSYVWGDPADTTIINVNNVHVPVTKSLAGALSSLKNCLTPRLRKEFIWADAICINQQDIAERTQQVRSMAEIYSTASHVIVWLGDGNQHTDLAISMMCSPGFRAGLDGERAPTRDEIKVDVVLKHDLCKRQWWQRLWVRQEFVLATRAWDYPELQNLWAECRKEVTGFEDDVPTTKGIHPISLDNIYRLYHRNGPFSLPYAVRYVLRNSIATNALDFIYGLLGLLQDSDRDRITLDYNMEPMELFQQVSNILWREHHWFMLGDLLPILEFQPDEKNIPRGCPILQRSQLGAGRTTALYRLKVY</sequence>
<organism evidence="2 3">
    <name type="scientific">Madurella mycetomatis</name>
    <dbReference type="NCBI Taxonomy" id="100816"/>
    <lineage>
        <taxon>Eukaryota</taxon>
        <taxon>Fungi</taxon>
        <taxon>Dikarya</taxon>
        <taxon>Ascomycota</taxon>
        <taxon>Pezizomycotina</taxon>
        <taxon>Sordariomycetes</taxon>
        <taxon>Sordariomycetidae</taxon>
        <taxon>Sordariales</taxon>
        <taxon>Sordariales incertae sedis</taxon>
        <taxon>Madurella</taxon>
    </lineage>
</organism>
<evidence type="ECO:0000313" key="2">
    <source>
        <dbReference type="EMBL" id="KXX79384.1"/>
    </source>
</evidence>
<dbReference type="EMBL" id="LCTW02000088">
    <property type="protein sequence ID" value="KXX79384.1"/>
    <property type="molecule type" value="Genomic_DNA"/>
</dbReference>
<evidence type="ECO:0000259" key="1">
    <source>
        <dbReference type="Pfam" id="PF06985"/>
    </source>
</evidence>
<dbReference type="AlphaFoldDB" id="A0A175W8Q7"/>
<dbReference type="InterPro" id="IPR052895">
    <property type="entry name" value="HetReg/Transcr_Mod"/>
</dbReference>
<dbReference type="PANTHER" id="PTHR24148:SF82">
    <property type="entry name" value="HETEROKARYON INCOMPATIBILITY DOMAIN-CONTAINING PROTEIN"/>
    <property type="match status" value="1"/>
</dbReference>
<accession>A0A175W8Q7</accession>
<feature type="domain" description="Heterokaryon incompatibility" evidence="1">
    <location>
        <begin position="48"/>
        <end position="191"/>
    </location>
</feature>
<dbReference type="OrthoDB" id="3557394at2759"/>
<dbReference type="STRING" id="100816.A0A175W8Q7"/>
<gene>
    <name evidence="2" type="ORF">MMYC01_204057</name>
</gene>
<name>A0A175W8Q7_9PEZI</name>
<protein>
    <submittedName>
        <fullName evidence="2">Heterokaryon incompatibility protein 6, OR allele</fullName>
    </submittedName>
</protein>
<dbReference type="PANTHER" id="PTHR24148">
    <property type="entry name" value="ANKYRIN REPEAT DOMAIN-CONTAINING PROTEIN 39 HOMOLOG-RELATED"/>
    <property type="match status" value="1"/>
</dbReference>
<keyword evidence="3" id="KW-1185">Reference proteome</keyword>
<dbReference type="VEuPathDB" id="FungiDB:MMYC01_204057"/>
<comment type="caution">
    <text evidence="2">The sequence shown here is derived from an EMBL/GenBank/DDBJ whole genome shotgun (WGS) entry which is preliminary data.</text>
</comment>
<dbReference type="InterPro" id="IPR010730">
    <property type="entry name" value="HET"/>
</dbReference>
<evidence type="ECO:0000313" key="3">
    <source>
        <dbReference type="Proteomes" id="UP000078237"/>
    </source>
</evidence>
<dbReference type="Proteomes" id="UP000078237">
    <property type="component" value="Unassembled WGS sequence"/>
</dbReference>
<reference evidence="2 3" key="1">
    <citation type="journal article" date="2016" name="Genome Announc.">
        <title>Genome Sequence of Madurella mycetomatis mm55, Isolated from a Human Mycetoma Case in Sudan.</title>
        <authorList>
            <person name="Smit S."/>
            <person name="Derks M.F."/>
            <person name="Bervoets S."/>
            <person name="Fahal A."/>
            <person name="van Leeuwen W."/>
            <person name="van Belkum A."/>
            <person name="van de Sande W.W."/>
        </authorList>
    </citation>
    <scope>NUCLEOTIDE SEQUENCE [LARGE SCALE GENOMIC DNA]</scope>
    <source>
        <strain evidence="3">mm55</strain>
    </source>
</reference>
<proteinExistence type="predicted"/>